<dbReference type="RefSeq" id="WP_236957678.1">
    <property type="nucleotide sequence ID" value="NZ_JAETXX010000001.1"/>
</dbReference>
<dbReference type="InterPro" id="IPR034660">
    <property type="entry name" value="DinB/YfiT-like"/>
</dbReference>
<keyword evidence="4" id="KW-1185">Reference proteome</keyword>
<evidence type="ECO:0000256" key="1">
    <source>
        <dbReference type="ARBA" id="ARBA00008635"/>
    </source>
</evidence>
<accession>A0ABS9IZW7</accession>
<evidence type="ECO:0000313" key="3">
    <source>
        <dbReference type="EMBL" id="MCF8713718.1"/>
    </source>
</evidence>
<comment type="similarity">
    <text evidence="1">Belongs to the DinB family.</text>
</comment>
<dbReference type="Proteomes" id="UP000829517">
    <property type="component" value="Unassembled WGS sequence"/>
</dbReference>
<dbReference type="Gene3D" id="1.20.120.450">
    <property type="entry name" value="dinb family like domain"/>
    <property type="match status" value="1"/>
</dbReference>
<organism evidence="3 4">
    <name type="scientific">Joostella atrarenae</name>
    <dbReference type="NCBI Taxonomy" id="679257"/>
    <lineage>
        <taxon>Bacteria</taxon>
        <taxon>Pseudomonadati</taxon>
        <taxon>Bacteroidota</taxon>
        <taxon>Flavobacteriia</taxon>
        <taxon>Flavobacteriales</taxon>
        <taxon>Flavobacteriaceae</taxon>
        <taxon>Joostella</taxon>
    </lineage>
</organism>
<proteinExistence type="inferred from homology"/>
<reference evidence="3 4" key="1">
    <citation type="submission" date="2021-01" db="EMBL/GenBank/DDBJ databases">
        <title>Genome sequencing of Joostella atrarenae M1-2 (= KCTC 23194).</title>
        <authorList>
            <person name="Zakaria M.R."/>
            <person name="Lam M.Q."/>
            <person name="Chong C.S."/>
        </authorList>
    </citation>
    <scope>NUCLEOTIDE SEQUENCE [LARGE SCALE GENOMIC DNA]</scope>
    <source>
        <strain evidence="3 4">M1-2</strain>
    </source>
</reference>
<comment type="caution">
    <text evidence="3">The sequence shown here is derived from an EMBL/GenBank/DDBJ whole genome shotgun (WGS) entry which is preliminary data.</text>
</comment>
<gene>
    <name evidence="3" type="ORF">JM658_02670</name>
</gene>
<dbReference type="InterPro" id="IPR007837">
    <property type="entry name" value="DinB"/>
</dbReference>
<sequence>MKNVFFIVFALVTYSINAQQGSVAAFNEKWENSKNYLLEIAQSMPEHNYGYKPTEREMSFKEQLIHIRQNMDWLGKTYFDADITKVETENINKEELIKAITESFDAVKIAVIEVPDDKLEEKVDFFKGEKSKLQILNLLQDHVTHHRGQLIVYLNLNNIKPPKYVGW</sequence>
<dbReference type="EMBL" id="JAETXX010000001">
    <property type="protein sequence ID" value="MCF8713718.1"/>
    <property type="molecule type" value="Genomic_DNA"/>
</dbReference>
<name>A0ABS9IZW7_9FLAO</name>
<dbReference type="Pfam" id="PF05163">
    <property type="entry name" value="DinB"/>
    <property type="match status" value="1"/>
</dbReference>
<keyword evidence="2" id="KW-0479">Metal-binding</keyword>
<protein>
    <submittedName>
        <fullName evidence="3">DinB family protein</fullName>
    </submittedName>
</protein>
<evidence type="ECO:0000256" key="2">
    <source>
        <dbReference type="ARBA" id="ARBA00022723"/>
    </source>
</evidence>
<evidence type="ECO:0000313" key="4">
    <source>
        <dbReference type="Proteomes" id="UP000829517"/>
    </source>
</evidence>
<dbReference type="SUPFAM" id="SSF109854">
    <property type="entry name" value="DinB/YfiT-like putative metalloenzymes"/>
    <property type="match status" value="1"/>
</dbReference>